<dbReference type="AlphaFoldDB" id="A0ABD0LAU6"/>
<evidence type="ECO:0000313" key="1">
    <source>
        <dbReference type="EMBL" id="KAK7496519.1"/>
    </source>
</evidence>
<dbReference type="Proteomes" id="UP001519460">
    <property type="component" value="Unassembled WGS sequence"/>
</dbReference>
<reference evidence="1 2" key="1">
    <citation type="journal article" date="2023" name="Sci. Data">
        <title>Genome assembly of the Korean intertidal mud-creeper Batillaria attramentaria.</title>
        <authorList>
            <person name="Patra A.K."/>
            <person name="Ho P.T."/>
            <person name="Jun S."/>
            <person name="Lee S.J."/>
            <person name="Kim Y."/>
            <person name="Won Y.J."/>
        </authorList>
    </citation>
    <scope>NUCLEOTIDE SEQUENCE [LARGE SCALE GENOMIC DNA]</scope>
    <source>
        <strain evidence="1">Wonlab-2016</strain>
    </source>
</reference>
<organism evidence="1 2">
    <name type="scientific">Batillaria attramentaria</name>
    <dbReference type="NCBI Taxonomy" id="370345"/>
    <lineage>
        <taxon>Eukaryota</taxon>
        <taxon>Metazoa</taxon>
        <taxon>Spiralia</taxon>
        <taxon>Lophotrochozoa</taxon>
        <taxon>Mollusca</taxon>
        <taxon>Gastropoda</taxon>
        <taxon>Caenogastropoda</taxon>
        <taxon>Sorbeoconcha</taxon>
        <taxon>Cerithioidea</taxon>
        <taxon>Batillariidae</taxon>
        <taxon>Batillaria</taxon>
    </lineage>
</organism>
<gene>
    <name evidence="1" type="ORF">BaRGS_00012171</name>
</gene>
<protein>
    <submittedName>
        <fullName evidence="1">Uncharacterized protein</fullName>
    </submittedName>
</protein>
<sequence length="210" mass="24013">MGNSALNSLSARTDAVLLKVGHYYLRCSRNRKPELIKRIKSPSPDDRYFFLLKPSMVQGSDNTDGNLSVSWPVQIISTRHYRMPVYLCARVSNGTSSPDGQVELCFDTSTKGSVWLRTEISSDYYVLESEEFRGFCLAHEDGRLCLKRKDLAERDNRVSVLPWYDGSGWSNRSRHRRSTTDITIYGRVSDMPGYSYNRLHTNNIMRVGVV</sequence>
<name>A0ABD0LAU6_9CAEN</name>
<comment type="caution">
    <text evidence="1">The sequence shown here is derived from an EMBL/GenBank/DDBJ whole genome shotgun (WGS) entry which is preliminary data.</text>
</comment>
<proteinExistence type="predicted"/>
<keyword evidence="2" id="KW-1185">Reference proteome</keyword>
<dbReference type="EMBL" id="JACVVK020000066">
    <property type="protein sequence ID" value="KAK7496519.1"/>
    <property type="molecule type" value="Genomic_DNA"/>
</dbReference>
<evidence type="ECO:0000313" key="2">
    <source>
        <dbReference type="Proteomes" id="UP001519460"/>
    </source>
</evidence>
<accession>A0ABD0LAU6</accession>